<sequence length="159" mass="16992">MQQAIRHILSESGISFSIETYEYNPQGSSIGVQAAQSMGQDENSVAKTLIIEVDKKQPVCVVLPVHKKVNMDNVASLLMGKKARMMNADKSTKLTGFVSGGTSPLGVFNLMPVYVAKELMNLKALYVNAGDRGLVVKLAPQDLIQITGAKAAAVSLELA</sequence>
<dbReference type="RefSeq" id="WP_225249992.1">
    <property type="nucleotide sequence ID" value="NZ_CP152307.1"/>
</dbReference>
<dbReference type="InterPro" id="IPR007214">
    <property type="entry name" value="YbaK/aa-tRNA-synth-assoc-dom"/>
</dbReference>
<keyword evidence="7" id="KW-1185">Reference proteome</keyword>
<comment type="caution">
    <text evidence="6">The sequence shown here is derived from an EMBL/GenBank/DDBJ whole genome shotgun (WGS) entry which is preliminary data.</text>
</comment>
<reference evidence="7" key="1">
    <citation type="submission" date="2023-07" db="EMBL/GenBank/DDBJ databases">
        <title>Molecular identification of indigenous halophilic bacteria isolated from red sea cost, biodegradation of synthetic dyes and assessment of degraded metabolite toxicity.</title>
        <authorList>
            <person name="Chaieb K."/>
            <person name="Altayb H.N."/>
        </authorList>
    </citation>
    <scope>NUCLEOTIDE SEQUENCE [LARGE SCALE GENOMIC DNA]</scope>
    <source>
        <strain evidence="7">K20</strain>
    </source>
</reference>
<keyword evidence="2 4" id="KW-0648">Protein biosynthesis</keyword>
<dbReference type="PIRSF" id="PIRSF006181">
    <property type="entry name" value="EbsC_YbaK"/>
    <property type="match status" value="1"/>
</dbReference>
<accession>A0ABS7YNA1</accession>
<dbReference type="SUPFAM" id="SSF55826">
    <property type="entry name" value="YbaK/ProRS associated domain"/>
    <property type="match status" value="1"/>
</dbReference>
<dbReference type="PANTHER" id="PTHR30411">
    <property type="entry name" value="CYTOPLASMIC PROTEIN"/>
    <property type="match status" value="1"/>
</dbReference>
<evidence type="ECO:0000256" key="3">
    <source>
        <dbReference type="ARBA" id="ARBA00023239"/>
    </source>
</evidence>
<dbReference type="EMBL" id="JAIWIU010000039">
    <property type="protein sequence ID" value="MCA2015740.1"/>
    <property type="molecule type" value="Genomic_DNA"/>
</dbReference>
<proteinExistence type="inferred from homology"/>
<organism evidence="6 7">
    <name type="scientific">Vibrio tritonius</name>
    <dbReference type="NCBI Taxonomy" id="1435069"/>
    <lineage>
        <taxon>Bacteria</taxon>
        <taxon>Pseudomonadati</taxon>
        <taxon>Pseudomonadota</taxon>
        <taxon>Gammaproteobacteria</taxon>
        <taxon>Vibrionales</taxon>
        <taxon>Vibrionaceae</taxon>
        <taxon>Vibrio</taxon>
    </lineage>
</organism>
<dbReference type="Gene3D" id="3.90.960.10">
    <property type="entry name" value="YbaK/aminoacyl-tRNA synthetase-associated domain"/>
    <property type="match status" value="1"/>
</dbReference>
<gene>
    <name evidence="6" type="ORF">LDJ79_06435</name>
</gene>
<dbReference type="InterPro" id="IPR036754">
    <property type="entry name" value="YbaK/aa-tRNA-synt-asso_dom_sf"/>
</dbReference>
<evidence type="ECO:0000256" key="4">
    <source>
        <dbReference type="PIRNR" id="PIRNR006181"/>
    </source>
</evidence>
<comment type="similarity">
    <text evidence="1 4">Belongs to the prolyl-tRNA editing family. YbaK/EbsC subfamily.</text>
</comment>
<feature type="domain" description="YbaK/aminoacyl-tRNA synthetase-associated" evidence="5">
    <location>
        <begin position="30"/>
        <end position="145"/>
    </location>
</feature>
<evidence type="ECO:0000256" key="2">
    <source>
        <dbReference type="ARBA" id="ARBA00022917"/>
    </source>
</evidence>
<dbReference type="Proteomes" id="UP001199044">
    <property type="component" value="Unassembled WGS sequence"/>
</dbReference>
<evidence type="ECO:0000313" key="7">
    <source>
        <dbReference type="Proteomes" id="UP001199044"/>
    </source>
</evidence>
<dbReference type="PANTHER" id="PTHR30411:SF0">
    <property type="entry name" value="CYS-TRNA(PRO)_CYS-TRNA(CYS) DEACYLASE YBAK"/>
    <property type="match status" value="1"/>
</dbReference>
<protein>
    <recommendedName>
        <fullName evidence="4">Cys-tRNA(Pro)/Cys-tRNA(Cys) deacylase</fullName>
        <ecNumber evidence="4">4.2.-.-</ecNumber>
    </recommendedName>
</protein>
<name>A0ABS7YNA1_9VIBR</name>
<evidence type="ECO:0000256" key="1">
    <source>
        <dbReference type="ARBA" id="ARBA00009798"/>
    </source>
</evidence>
<dbReference type="EC" id="4.2.-.-" evidence="4"/>
<dbReference type="Pfam" id="PF04073">
    <property type="entry name" value="tRNA_edit"/>
    <property type="match status" value="1"/>
</dbReference>
<evidence type="ECO:0000313" key="6">
    <source>
        <dbReference type="EMBL" id="MCA2015740.1"/>
    </source>
</evidence>
<dbReference type="InterPro" id="IPR004369">
    <property type="entry name" value="Prolyl-tRNA_editing_YbaK/EbsC"/>
</dbReference>
<keyword evidence="3 4" id="KW-0456">Lyase</keyword>
<evidence type="ECO:0000259" key="5">
    <source>
        <dbReference type="Pfam" id="PF04073"/>
    </source>
</evidence>